<sequence>MSALDDARHAAAAFLATTSGSELPEWRPTFLGISSDGPNAIGPVCIDEDHIASEDPTAFDCCPDPIVEVDPSLVDYLVELLNADRRAAGGERP</sequence>
<reference evidence="1 2" key="1">
    <citation type="submission" date="2020-02" db="EMBL/GenBank/DDBJ databases">
        <title>Whole-genome analyses of novel actinobacteria.</title>
        <authorList>
            <person name="Sahin N."/>
            <person name="Tatar D."/>
        </authorList>
    </citation>
    <scope>NUCLEOTIDE SEQUENCE [LARGE SCALE GENOMIC DNA]</scope>
    <source>
        <strain evidence="1 2">SB3404</strain>
    </source>
</reference>
<dbReference type="Proteomes" id="UP000477722">
    <property type="component" value="Unassembled WGS sequence"/>
</dbReference>
<accession>A0A6G4WSC2</accession>
<evidence type="ECO:0000313" key="2">
    <source>
        <dbReference type="Proteomes" id="UP000477722"/>
    </source>
</evidence>
<dbReference type="EMBL" id="JAAKZZ010000040">
    <property type="protein sequence ID" value="NGO68008.1"/>
    <property type="molecule type" value="Genomic_DNA"/>
</dbReference>
<evidence type="ECO:0000313" key="1">
    <source>
        <dbReference type="EMBL" id="NGO68008.1"/>
    </source>
</evidence>
<name>A0A6G4WSC2_9ACTN</name>
<gene>
    <name evidence="1" type="ORF">G5C65_06485</name>
</gene>
<dbReference type="RefSeq" id="WP_165297665.1">
    <property type="nucleotide sequence ID" value="NZ_JAAKZZ010000040.1"/>
</dbReference>
<proteinExistence type="predicted"/>
<organism evidence="1 2">
    <name type="scientific">Streptomyces boncukensis</name>
    <dbReference type="NCBI Taxonomy" id="2711219"/>
    <lineage>
        <taxon>Bacteria</taxon>
        <taxon>Bacillati</taxon>
        <taxon>Actinomycetota</taxon>
        <taxon>Actinomycetes</taxon>
        <taxon>Kitasatosporales</taxon>
        <taxon>Streptomycetaceae</taxon>
        <taxon>Streptomyces</taxon>
    </lineage>
</organism>
<dbReference type="AlphaFoldDB" id="A0A6G4WSC2"/>
<protein>
    <submittedName>
        <fullName evidence="1">Uncharacterized protein</fullName>
    </submittedName>
</protein>
<comment type="caution">
    <text evidence="1">The sequence shown here is derived from an EMBL/GenBank/DDBJ whole genome shotgun (WGS) entry which is preliminary data.</text>
</comment>
<keyword evidence="2" id="KW-1185">Reference proteome</keyword>